<dbReference type="RefSeq" id="WP_118890283.1">
    <property type="nucleotide sequence ID" value="NZ_PHUT01000019.1"/>
</dbReference>
<dbReference type="PROSITE" id="PS50175">
    <property type="entry name" value="ASP_PROT_RETROV"/>
    <property type="match status" value="1"/>
</dbReference>
<name>A0A417YBB9_9BACI</name>
<dbReference type="PANTHER" id="PTHR39198">
    <property type="entry name" value="HYPOTHETICAL MEMBRANE PROTEIN, CONSERVED"/>
    <property type="match status" value="1"/>
</dbReference>
<dbReference type="Proteomes" id="UP000285456">
    <property type="component" value="Unassembled WGS sequence"/>
</dbReference>
<evidence type="ECO:0000259" key="2">
    <source>
        <dbReference type="PROSITE" id="PS50175"/>
    </source>
</evidence>
<dbReference type="AlphaFoldDB" id="A0A417YBB9"/>
<dbReference type="EMBL" id="QWEH01000019">
    <property type="protein sequence ID" value="RHW29804.1"/>
    <property type="molecule type" value="Genomic_DNA"/>
</dbReference>
<proteinExistence type="predicted"/>
<accession>A0A417YBB9</accession>
<dbReference type="InterPro" id="IPR013783">
    <property type="entry name" value="Ig-like_fold"/>
</dbReference>
<evidence type="ECO:0000313" key="4">
    <source>
        <dbReference type="Proteomes" id="UP000285456"/>
    </source>
</evidence>
<keyword evidence="4" id="KW-1185">Reference proteome</keyword>
<reference evidence="3 4" key="1">
    <citation type="journal article" date="2007" name="Int. J. Syst. Evol. Microbiol.">
        <title>Oceanobacillus profundus sp. nov., isolated from a deep-sea sediment core.</title>
        <authorList>
            <person name="Kim Y.G."/>
            <person name="Choi D.H."/>
            <person name="Hyun S."/>
            <person name="Cho B.C."/>
        </authorList>
    </citation>
    <scope>NUCLEOTIDE SEQUENCE [LARGE SCALE GENOMIC DNA]</scope>
    <source>
        <strain evidence="3 4">DSM 18246</strain>
    </source>
</reference>
<feature type="domain" description="Peptidase A2" evidence="2">
    <location>
        <begin position="636"/>
        <end position="669"/>
    </location>
</feature>
<dbReference type="Pfam" id="PF02585">
    <property type="entry name" value="PIG-L"/>
    <property type="match status" value="1"/>
</dbReference>
<dbReference type="SUPFAM" id="SSF52317">
    <property type="entry name" value="Class I glutamine amidotransferase-like"/>
    <property type="match status" value="1"/>
</dbReference>
<dbReference type="InterPro" id="IPR024078">
    <property type="entry name" value="LmbE-like_dom_sf"/>
</dbReference>
<dbReference type="Pfam" id="PF10633">
    <property type="entry name" value="NPCBM_assoc"/>
    <property type="match status" value="1"/>
</dbReference>
<organism evidence="3 4">
    <name type="scientific">Oceanobacillus profundus</name>
    <dbReference type="NCBI Taxonomy" id="372463"/>
    <lineage>
        <taxon>Bacteria</taxon>
        <taxon>Bacillati</taxon>
        <taxon>Bacillota</taxon>
        <taxon>Bacilli</taxon>
        <taxon>Bacillales</taxon>
        <taxon>Bacillaceae</taxon>
        <taxon>Oceanobacillus</taxon>
    </lineage>
</organism>
<comment type="caution">
    <text evidence="3">The sequence shown here is derived from an EMBL/GenBank/DDBJ whole genome shotgun (WGS) entry which is preliminary data.</text>
</comment>
<dbReference type="Gene3D" id="2.60.40.10">
    <property type="entry name" value="Immunoglobulins"/>
    <property type="match status" value="1"/>
</dbReference>
<evidence type="ECO:0000256" key="1">
    <source>
        <dbReference type="ARBA" id="ARBA00001947"/>
    </source>
</evidence>
<dbReference type="SUPFAM" id="SSF102588">
    <property type="entry name" value="LmbE-like"/>
    <property type="match status" value="1"/>
</dbReference>
<comment type="cofactor">
    <cofactor evidence="1">
        <name>Zn(2+)</name>
        <dbReference type="ChEBI" id="CHEBI:29105"/>
    </cofactor>
</comment>
<dbReference type="OrthoDB" id="9759749at2"/>
<dbReference type="InterPro" id="IPR001995">
    <property type="entry name" value="Peptidase_A2_cat"/>
</dbReference>
<dbReference type="InterPro" id="IPR029062">
    <property type="entry name" value="Class_I_gatase-like"/>
</dbReference>
<sequence length="833" mass="94340">MKKVLYYLLILLLIVSLIPLKGNAKEDIHHDVELWNAVKPLNTTVTFLNTGAHPDDERSDFLAYLSRGLGVKTSSLIANRGEGGQNEIGTELDNGLGIIRSNEMIEAAKITGVKAYHLSETTSDPIYDFGFSKSPDETLEKWGEELTYERFIRFIRTYQPDIVMPSFRDVESQHGHHRAITILSEQAFEDAADPTVFPEQLEEGLSTWQVKKLYLPAESEETATTSIEIGDYDPVYEMTYPQLGEESRYMHKSQGMGRDIPAEPRQTHLELIKEAVHTDYPNALFAGIPYNFNEWAEIVPAKNVKAKLNKLQQKLDEIVELYPDREAILSVSQSAHKDVKRIQKLVGKAKMPSNLKNDLLHKLELKEEQLQEVSFVASSLHVEMEIDTEVLTPGSKGQVTMTITNEGNQKIKHIDATLVTPESWGRDKTQKVKHLKPNESKKVTFDVRVPEDEPYNTPYDESTLMGKVEFKEKGQTSGKLIEFNHTVAVLPELSVAPSSENLTINTADIQEEIPVKVQVKNYYNGKKDATVSLNLPEGWASNPVEKEVSFTEQHEMEEVTFTVSPPSDISEGDYSFDVVAEANGAIFNTTVQEISYDHIKDSYFQYPATVNTVAFELLLPDNLKVGYIESGFDEVADYLIDTGMDVTKLTEADLASGDLTQYDAIVTGIRAYLSRPDLAENNERLLEYVEGGGHYVVQYHKPDDNWNIDATAPYSLEIGNPSIQWRVTDEHAEVTLTQPEHKLFNYPNEVTNHDWDNWVQERGLYFPMNWDNRYETFVSMADPDEDPFTSGILLAEYGEGTYLYTNLVFYRQIDNQVPGAYRIFTNLISYGVE</sequence>
<evidence type="ECO:0000313" key="3">
    <source>
        <dbReference type="EMBL" id="RHW29804.1"/>
    </source>
</evidence>
<dbReference type="PANTHER" id="PTHR39198:SF1">
    <property type="entry name" value="ALPHA-GALACTOSIDASE NEW3 DOMAIN-CONTAINING PROTEIN"/>
    <property type="match status" value="1"/>
</dbReference>
<protein>
    <recommendedName>
        <fullName evidence="2">Peptidase A2 domain-containing protein</fullName>
    </recommendedName>
</protein>
<gene>
    <name evidence="3" type="ORF">D1B32_20040</name>
</gene>
<dbReference type="Gene3D" id="3.40.50.10320">
    <property type="entry name" value="LmbE-like"/>
    <property type="match status" value="1"/>
</dbReference>
<dbReference type="InterPro" id="IPR018905">
    <property type="entry name" value="A-galactase_NEW3"/>
</dbReference>
<dbReference type="GO" id="GO:0006508">
    <property type="term" value="P:proteolysis"/>
    <property type="evidence" value="ECO:0007669"/>
    <property type="project" value="InterPro"/>
</dbReference>
<dbReference type="GO" id="GO:0004190">
    <property type="term" value="F:aspartic-type endopeptidase activity"/>
    <property type="evidence" value="ECO:0007669"/>
    <property type="project" value="InterPro"/>
</dbReference>
<dbReference type="InterPro" id="IPR003737">
    <property type="entry name" value="GlcNAc_PI_deacetylase-related"/>
</dbReference>